<protein>
    <submittedName>
        <fullName evidence="1">OTU domain-containing protein</fullName>
    </submittedName>
</protein>
<evidence type="ECO:0000313" key="2">
    <source>
        <dbReference type="Proteomes" id="UP001060215"/>
    </source>
</evidence>
<sequence>MKALLNLDSTTISPISPINPRNFTQPKIQTSLHFSPKDNHHHHLIRRKARFTAKSVIDSATIDQLGIPESNFRNSAVSTSYRSSKFRKPNQTVLEAQAKVVDEVLTRRKEIEWFIEGDFDAYVERIRKPYVWGRELELLMASHLLNILCSGR</sequence>
<evidence type="ECO:0000313" key="1">
    <source>
        <dbReference type="EMBL" id="KAI7982163.1"/>
    </source>
</evidence>
<dbReference type="EMBL" id="CM045768">
    <property type="protein sequence ID" value="KAI7982163.1"/>
    <property type="molecule type" value="Genomic_DNA"/>
</dbReference>
<comment type="caution">
    <text evidence="1">The sequence shown here is derived from an EMBL/GenBank/DDBJ whole genome shotgun (WGS) entry which is preliminary data.</text>
</comment>
<gene>
    <name evidence="1" type="ORF">LOK49_LG15G01932</name>
</gene>
<accession>A0ACC0F212</accession>
<organism evidence="1 2">
    <name type="scientific">Camellia lanceoleosa</name>
    <dbReference type="NCBI Taxonomy" id="1840588"/>
    <lineage>
        <taxon>Eukaryota</taxon>
        <taxon>Viridiplantae</taxon>
        <taxon>Streptophyta</taxon>
        <taxon>Embryophyta</taxon>
        <taxon>Tracheophyta</taxon>
        <taxon>Spermatophyta</taxon>
        <taxon>Magnoliopsida</taxon>
        <taxon>eudicotyledons</taxon>
        <taxon>Gunneridae</taxon>
        <taxon>Pentapetalae</taxon>
        <taxon>asterids</taxon>
        <taxon>Ericales</taxon>
        <taxon>Theaceae</taxon>
        <taxon>Camellia</taxon>
    </lineage>
</organism>
<name>A0ACC0F212_9ERIC</name>
<proteinExistence type="predicted"/>
<dbReference type="Proteomes" id="UP001060215">
    <property type="component" value="Chromosome 11"/>
</dbReference>
<reference evidence="1 2" key="1">
    <citation type="journal article" date="2022" name="Plant J.">
        <title>Chromosome-level genome of Camellia lanceoleosa provides a valuable resource for understanding genome evolution and self-incompatibility.</title>
        <authorList>
            <person name="Gong W."/>
            <person name="Xiao S."/>
            <person name="Wang L."/>
            <person name="Liao Z."/>
            <person name="Chang Y."/>
            <person name="Mo W."/>
            <person name="Hu G."/>
            <person name="Li W."/>
            <person name="Zhao G."/>
            <person name="Zhu H."/>
            <person name="Hu X."/>
            <person name="Ji K."/>
            <person name="Xiang X."/>
            <person name="Song Q."/>
            <person name="Yuan D."/>
            <person name="Jin S."/>
            <person name="Zhang L."/>
        </authorList>
    </citation>
    <scope>NUCLEOTIDE SEQUENCE [LARGE SCALE GENOMIC DNA]</scope>
    <source>
        <strain evidence="1">SQ_2022a</strain>
    </source>
</reference>
<keyword evidence="2" id="KW-1185">Reference proteome</keyword>